<organism evidence="1 2">
    <name type="scientific">Lactiplantibacillus plajomi</name>
    <dbReference type="NCBI Taxonomy" id="1457217"/>
    <lineage>
        <taxon>Bacteria</taxon>
        <taxon>Bacillati</taxon>
        <taxon>Bacillota</taxon>
        <taxon>Bacilli</taxon>
        <taxon>Lactobacillales</taxon>
        <taxon>Lactobacillaceae</taxon>
        <taxon>Lactiplantibacillus</taxon>
    </lineage>
</organism>
<evidence type="ECO:0000313" key="2">
    <source>
        <dbReference type="Proteomes" id="UP001589855"/>
    </source>
</evidence>
<accession>A0ABV6JZL8</accession>
<sequence length="165" mass="19744">MPESWYKKMRERRYSYTCVYCGLIFTDESNSTKYCADCRRIVGFHKRGTDVKMIAGCKTRVYHNRCQRCHRIFEARSNRTKYCDECKALNAEEKRQQRIFDLKVADMRSAQYVLEREPTYQNMCARCGQQFASLRTRKAYCDHCYPIAMAKKRQDRVDFLTKKTS</sequence>
<dbReference type="EMBL" id="JBHLUK010000002">
    <property type="protein sequence ID" value="MFC0422666.1"/>
    <property type="molecule type" value="Genomic_DNA"/>
</dbReference>
<dbReference type="Proteomes" id="UP001589855">
    <property type="component" value="Unassembled WGS sequence"/>
</dbReference>
<evidence type="ECO:0000313" key="1">
    <source>
        <dbReference type="EMBL" id="MFC0422666.1"/>
    </source>
</evidence>
<protein>
    <submittedName>
        <fullName evidence="1">Uncharacterized protein</fullName>
    </submittedName>
</protein>
<keyword evidence="2" id="KW-1185">Reference proteome</keyword>
<dbReference type="RefSeq" id="WP_137643856.1">
    <property type="nucleotide sequence ID" value="NZ_BAABRM010000001.1"/>
</dbReference>
<reference evidence="1 2" key="1">
    <citation type="submission" date="2024-09" db="EMBL/GenBank/DDBJ databases">
        <authorList>
            <person name="Sun Q."/>
            <person name="Mori K."/>
        </authorList>
    </citation>
    <scope>NUCLEOTIDE SEQUENCE [LARGE SCALE GENOMIC DNA]</scope>
    <source>
        <strain evidence="1 2">TBRC 4575</strain>
    </source>
</reference>
<comment type="caution">
    <text evidence="1">The sequence shown here is derived from an EMBL/GenBank/DDBJ whole genome shotgun (WGS) entry which is preliminary data.</text>
</comment>
<gene>
    <name evidence="1" type="ORF">ACFFGS_00520</name>
</gene>
<proteinExistence type="predicted"/>
<name>A0ABV6JZL8_9LACO</name>